<name>A0AC58KMR1_CASCN</name>
<dbReference type="Proteomes" id="UP001732720">
    <property type="component" value="Chromosome 12"/>
</dbReference>
<proteinExistence type="predicted"/>
<evidence type="ECO:0000313" key="2">
    <source>
        <dbReference type="RefSeq" id="XP_073906195.1"/>
    </source>
</evidence>
<gene>
    <name evidence="2" type="primary">Sh2d6</name>
</gene>
<accession>A0AC58KMR1</accession>
<evidence type="ECO:0000313" key="1">
    <source>
        <dbReference type="Proteomes" id="UP001732720"/>
    </source>
</evidence>
<dbReference type="RefSeq" id="XP_073906195.1">
    <property type="nucleotide sequence ID" value="XM_074050094.1"/>
</dbReference>
<keyword evidence="1" id="KW-1185">Reference proteome</keyword>
<reference evidence="2" key="1">
    <citation type="submission" date="2025-08" db="UniProtKB">
        <authorList>
            <consortium name="RefSeq"/>
        </authorList>
    </citation>
    <scope>IDENTIFICATION</scope>
</reference>
<organism evidence="1 2">
    <name type="scientific">Castor canadensis</name>
    <name type="common">American beaver</name>
    <dbReference type="NCBI Taxonomy" id="51338"/>
    <lineage>
        <taxon>Eukaryota</taxon>
        <taxon>Metazoa</taxon>
        <taxon>Chordata</taxon>
        <taxon>Craniata</taxon>
        <taxon>Vertebrata</taxon>
        <taxon>Euteleostomi</taxon>
        <taxon>Mammalia</taxon>
        <taxon>Eutheria</taxon>
        <taxon>Euarchontoglires</taxon>
        <taxon>Glires</taxon>
        <taxon>Rodentia</taxon>
        <taxon>Castorimorpha</taxon>
        <taxon>Castoridae</taxon>
        <taxon>Castor</taxon>
    </lineage>
</organism>
<protein>
    <submittedName>
        <fullName evidence="2">SH2 domain-containing protein 6 isoform X1</fullName>
    </submittedName>
</protein>
<sequence length="376" mass="41079">MQNFEQKKDKLIGTKARLGPPLPPPRGIDAPAWREDAPSPLPTSRTWRNRHPFLKAQEEEEEEDKYELPPCGALPFSLTPVHLSDTEEASLYLDCSGSQDPSKPLPAPARGLLTTHPTLGYHVPVKAAMNQQLAVKQAHVFGRRGLGALSRVFPGPAKNPNEDIYVECEPDPAPALTKPLMYPVPLPRTSVVPRPTMAPQEDHNGTVDSNSKGSAPNREAPYLGPKITSHLEVTQGLAGRRPSFSLTAPTGSSSAAEDGSLLAQPWYSGNCDRQAVEKALLHFQKDGAYTVRPSAGPHGSQPFTLAVFLRGRVFNIPIQQVDGGRHYALGREGKNHKELFSSVVAMVQHYVRHPLPLVDRHSGSRELTCLLFPTKP</sequence>